<keyword evidence="1" id="KW-0496">Mitochondrion</keyword>
<accession>A0A6G0XII7</accession>
<name>A0A6G0XII7_9STRA</name>
<dbReference type="EMBL" id="VJMJ01000054">
    <property type="protein sequence ID" value="KAF0740159.1"/>
    <property type="molecule type" value="Genomic_DNA"/>
</dbReference>
<dbReference type="InterPro" id="IPR005631">
    <property type="entry name" value="SDH"/>
</dbReference>
<dbReference type="PANTHER" id="PTHR12469">
    <property type="entry name" value="PROTEIN EMI5 HOMOLOG, MITOCHONDRIAL"/>
    <property type="match status" value="1"/>
</dbReference>
<reference evidence="3 4" key="1">
    <citation type="submission" date="2019-07" db="EMBL/GenBank/DDBJ databases">
        <title>Genomics analysis of Aphanomyces spp. identifies a new class of oomycete effector associated with host adaptation.</title>
        <authorList>
            <person name="Gaulin E."/>
        </authorList>
    </citation>
    <scope>NUCLEOTIDE SEQUENCE [LARGE SCALE GENOMIC DNA]</scope>
    <source>
        <strain evidence="3 4">ATCC 201684</strain>
    </source>
</reference>
<dbReference type="InterPro" id="IPR036714">
    <property type="entry name" value="SDH_sf"/>
</dbReference>
<dbReference type="GO" id="GO:0006099">
    <property type="term" value="P:tricarboxylic acid cycle"/>
    <property type="evidence" value="ECO:0007669"/>
    <property type="project" value="TreeGrafter"/>
</dbReference>
<dbReference type="PANTHER" id="PTHR12469:SF2">
    <property type="entry name" value="SUCCINATE DEHYDROGENASE ASSEMBLY FACTOR 2, MITOCHONDRIAL"/>
    <property type="match status" value="1"/>
</dbReference>
<dbReference type="Pfam" id="PF03937">
    <property type="entry name" value="Sdh5"/>
    <property type="match status" value="1"/>
</dbReference>
<organism evidence="3 4">
    <name type="scientific">Aphanomyces euteiches</name>
    <dbReference type="NCBI Taxonomy" id="100861"/>
    <lineage>
        <taxon>Eukaryota</taxon>
        <taxon>Sar</taxon>
        <taxon>Stramenopiles</taxon>
        <taxon>Oomycota</taxon>
        <taxon>Saprolegniomycetes</taxon>
        <taxon>Saprolegniales</taxon>
        <taxon>Verrucalvaceae</taxon>
        <taxon>Aphanomyces</taxon>
    </lineage>
</organism>
<dbReference type="AlphaFoldDB" id="A0A6G0XII7"/>
<gene>
    <name evidence="3" type="ORF">Ae201684_004394</name>
</gene>
<evidence type="ECO:0000313" key="4">
    <source>
        <dbReference type="Proteomes" id="UP000481153"/>
    </source>
</evidence>
<keyword evidence="4" id="KW-1185">Reference proteome</keyword>
<keyword evidence="2" id="KW-0143">Chaperone</keyword>
<protein>
    <recommendedName>
        <fullName evidence="5">Succinate dehydrogenase assembly factor 2, mitochondrial</fullName>
    </recommendedName>
</protein>
<dbReference type="Gene3D" id="1.10.150.250">
    <property type="entry name" value="Flavinator of succinate dehydrogenase"/>
    <property type="match status" value="1"/>
</dbReference>
<dbReference type="VEuPathDB" id="FungiDB:AeMF1_003786"/>
<dbReference type="Proteomes" id="UP000481153">
    <property type="component" value="Unassembled WGS sequence"/>
</dbReference>
<evidence type="ECO:0000313" key="3">
    <source>
        <dbReference type="EMBL" id="KAF0740159.1"/>
    </source>
</evidence>
<evidence type="ECO:0000256" key="1">
    <source>
        <dbReference type="ARBA" id="ARBA00023128"/>
    </source>
</evidence>
<dbReference type="GO" id="GO:0006121">
    <property type="term" value="P:mitochondrial electron transport, succinate to ubiquinone"/>
    <property type="evidence" value="ECO:0007669"/>
    <property type="project" value="TreeGrafter"/>
</dbReference>
<proteinExistence type="predicted"/>
<dbReference type="GO" id="GO:0034553">
    <property type="term" value="P:mitochondrial respiratory chain complex II assembly"/>
    <property type="evidence" value="ECO:0007669"/>
    <property type="project" value="TreeGrafter"/>
</dbReference>
<evidence type="ECO:0008006" key="5">
    <source>
        <dbReference type="Google" id="ProtNLM"/>
    </source>
</evidence>
<comment type="caution">
    <text evidence="3">The sequence shown here is derived from an EMBL/GenBank/DDBJ whole genome shotgun (WGS) entry which is preliminary data.</text>
</comment>
<sequence>MLSIVRSIARPAARQARCFSESLDHLKITEMQENHAQKRYEEMRKQHFGVRQEFPASSQGDVAIDADAANRKRIIYRSKQRGWLEVDLLLGRWASENVMSLTPDELKQYEDVLNLETIDIFNLISGKDSVPEKLNTPVMKRIQAFCRSNPLGKASVKGFLENKKFMSN</sequence>
<dbReference type="FunFam" id="1.10.150.250:FF:000004">
    <property type="entry name" value="Succinate dehydrogenase assembly factor 2, mitochondrial"/>
    <property type="match status" value="1"/>
</dbReference>
<dbReference type="SUPFAM" id="SSF109910">
    <property type="entry name" value="YgfY-like"/>
    <property type="match status" value="1"/>
</dbReference>
<evidence type="ECO:0000256" key="2">
    <source>
        <dbReference type="ARBA" id="ARBA00023186"/>
    </source>
</evidence>
<dbReference type="GO" id="GO:0005739">
    <property type="term" value="C:mitochondrion"/>
    <property type="evidence" value="ECO:0007669"/>
    <property type="project" value="TreeGrafter"/>
</dbReference>